<evidence type="ECO:0000313" key="1">
    <source>
        <dbReference type="EMBL" id="JAH60859.1"/>
    </source>
</evidence>
<name>A0A0E9U4N4_ANGAN</name>
<organism evidence="1">
    <name type="scientific">Anguilla anguilla</name>
    <name type="common">European freshwater eel</name>
    <name type="synonym">Muraena anguilla</name>
    <dbReference type="NCBI Taxonomy" id="7936"/>
    <lineage>
        <taxon>Eukaryota</taxon>
        <taxon>Metazoa</taxon>
        <taxon>Chordata</taxon>
        <taxon>Craniata</taxon>
        <taxon>Vertebrata</taxon>
        <taxon>Euteleostomi</taxon>
        <taxon>Actinopterygii</taxon>
        <taxon>Neopterygii</taxon>
        <taxon>Teleostei</taxon>
        <taxon>Anguilliformes</taxon>
        <taxon>Anguillidae</taxon>
        <taxon>Anguilla</taxon>
    </lineage>
</organism>
<accession>A0A0E9U4N4</accession>
<reference evidence="1" key="1">
    <citation type="submission" date="2014-11" db="EMBL/GenBank/DDBJ databases">
        <authorList>
            <person name="Amaro Gonzalez C."/>
        </authorList>
    </citation>
    <scope>NUCLEOTIDE SEQUENCE</scope>
</reference>
<protein>
    <submittedName>
        <fullName evidence="1">Uncharacterized protein</fullName>
    </submittedName>
</protein>
<sequence>MAIKTGTCLKMLASIIRAIIRFKAAGAVLRLPGRGHGYIPPAR</sequence>
<reference evidence="1" key="2">
    <citation type="journal article" date="2015" name="Fish Shellfish Immunol.">
        <title>Early steps in the European eel (Anguilla anguilla)-Vibrio vulnificus interaction in the gills: Role of the RtxA13 toxin.</title>
        <authorList>
            <person name="Callol A."/>
            <person name="Pajuelo D."/>
            <person name="Ebbesson L."/>
            <person name="Teles M."/>
            <person name="MacKenzie S."/>
            <person name="Amaro C."/>
        </authorList>
    </citation>
    <scope>NUCLEOTIDE SEQUENCE</scope>
</reference>
<dbReference type="AlphaFoldDB" id="A0A0E9U4N4"/>
<dbReference type="EMBL" id="GBXM01047718">
    <property type="protein sequence ID" value="JAH60859.1"/>
    <property type="molecule type" value="Transcribed_RNA"/>
</dbReference>
<proteinExistence type="predicted"/>